<evidence type="ECO:0000313" key="2">
    <source>
        <dbReference type="Proteomes" id="UP000257109"/>
    </source>
</evidence>
<dbReference type="Gene3D" id="2.40.70.10">
    <property type="entry name" value="Acid Proteases"/>
    <property type="match status" value="1"/>
</dbReference>
<dbReference type="PANTHER" id="PTHR33240:SF15">
    <property type="entry name" value="GAG-PRO-LIKE PROTEIN"/>
    <property type="match status" value="1"/>
</dbReference>
<dbReference type="PANTHER" id="PTHR33240">
    <property type="entry name" value="OS08G0508500 PROTEIN"/>
    <property type="match status" value="1"/>
</dbReference>
<dbReference type="InterPro" id="IPR021109">
    <property type="entry name" value="Peptidase_aspartic_dom_sf"/>
</dbReference>
<dbReference type="AlphaFoldDB" id="A0A371EC32"/>
<dbReference type="OrthoDB" id="1746852at2759"/>
<dbReference type="EMBL" id="QJKJ01014814">
    <property type="protein sequence ID" value="RDX63593.1"/>
    <property type="molecule type" value="Genomic_DNA"/>
</dbReference>
<proteinExistence type="predicted"/>
<keyword evidence="2" id="KW-1185">Reference proteome</keyword>
<feature type="non-terminal residue" evidence="1">
    <location>
        <position position="1"/>
    </location>
</feature>
<gene>
    <name evidence="1" type="ORF">CR513_57958</name>
</gene>
<name>A0A371EC32_MUCPR</name>
<dbReference type="Proteomes" id="UP000257109">
    <property type="component" value="Unassembled WGS sequence"/>
</dbReference>
<accession>A0A371EC32</accession>
<comment type="caution">
    <text evidence="1">The sequence shown here is derived from an EMBL/GenBank/DDBJ whole genome shotgun (WGS) entry which is preliminary data.</text>
</comment>
<dbReference type="SUPFAM" id="SSF50630">
    <property type="entry name" value="Acid proteases"/>
    <property type="match status" value="1"/>
</dbReference>
<organism evidence="1 2">
    <name type="scientific">Mucuna pruriens</name>
    <name type="common">Velvet bean</name>
    <name type="synonym">Dolichos pruriens</name>
    <dbReference type="NCBI Taxonomy" id="157652"/>
    <lineage>
        <taxon>Eukaryota</taxon>
        <taxon>Viridiplantae</taxon>
        <taxon>Streptophyta</taxon>
        <taxon>Embryophyta</taxon>
        <taxon>Tracheophyta</taxon>
        <taxon>Spermatophyta</taxon>
        <taxon>Magnoliopsida</taxon>
        <taxon>eudicotyledons</taxon>
        <taxon>Gunneridae</taxon>
        <taxon>Pentapetalae</taxon>
        <taxon>rosids</taxon>
        <taxon>fabids</taxon>
        <taxon>Fabales</taxon>
        <taxon>Fabaceae</taxon>
        <taxon>Papilionoideae</taxon>
        <taxon>50 kb inversion clade</taxon>
        <taxon>NPAAA clade</taxon>
        <taxon>indigoferoid/millettioid clade</taxon>
        <taxon>Phaseoleae</taxon>
        <taxon>Mucuna</taxon>
    </lineage>
</organism>
<dbReference type="CDD" id="cd00303">
    <property type="entry name" value="retropepsin_like"/>
    <property type="match status" value="1"/>
</dbReference>
<evidence type="ECO:0000313" key="1">
    <source>
        <dbReference type="EMBL" id="RDX63593.1"/>
    </source>
</evidence>
<protein>
    <submittedName>
        <fullName evidence="1">Uncharacterized protein</fullName>
    </submittedName>
</protein>
<sequence>MAPKKGKGGAGVITFTDRDLRRGRLGCDEPMVVSVVVVEYKIERVLIDQGSSANILYWTTAKKMGLRNLTECQGALYGFVGERVPIKGIVELEITFGDKVEVKTIPVLYTVVDAEASYNIIIGRPMLKRLETAD</sequence>
<reference evidence="1" key="1">
    <citation type="submission" date="2018-05" db="EMBL/GenBank/DDBJ databases">
        <title>Draft genome of Mucuna pruriens seed.</title>
        <authorList>
            <person name="Nnadi N.E."/>
            <person name="Vos R."/>
            <person name="Hasami M.H."/>
            <person name="Devisetty U.K."/>
            <person name="Aguiy J.C."/>
        </authorList>
    </citation>
    <scope>NUCLEOTIDE SEQUENCE [LARGE SCALE GENOMIC DNA]</scope>
    <source>
        <strain evidence="1">JCA_2017</strain>
    </source>
</reference>